<dbReference type="PATRIC" id="fig|362787.3.peg.1982"/>
<proteinExistence type="predicted"/>
<feature type="compositionally biased region" description="Polar residues" evidence="1">
    <location>
        <begin position="18"/>
        <end position="27"/>
    </location>
</feature>
<organism evidence="2 3">
    <name type="scientific">Candidatus Protochlamydia amoebophila</name>
    <dbReference type="NCBI Taxonomy" id="362787"/>
    <lineage>
        <taxon>Bacteria</taxon>
        <taxon>Pseudomonadati</taxon>
        <taxon>Chlamydiota</taxon>
        <taxon>Chlamydiia</taxon>
        <taxon>Parachlamydiales</taxon>
        <taxon>Parachlamydiaceae</taxon>
        <taxon>Candidatus Protochlamydia</taxon>
    </lineage>
</organism>
<sequence length="253" mass="28735">MPKKHVVEKNIDERQIESSEMATTQGSVLEKQKDAEFKQQFVSQQLQQITTVALGLKKTDNAATFYKSIVDAKNAGLEEDRQNGTFVTKDSKWFGAAIHTYSEEDYAQMRMFLISPDNEFGVAIKESGDNVSVFKHPATDKSIKAVDILLPKAIENGGTHLDCFNPILPILYAKHRMEPIAKVKFNEEFAPENWNFARDGTPDIIFMVYNKEANPPQDPTLLKELVQKQISELPYSSYEKAIEKQIFLLKSKK</sequence>
<name>A0A0C1JJP4_9BACT</name>
<reference evidence="2 3" key="1">
    <citation type="journal article" date="2014" name="Mol. Biol. Evol.">
        <title>Massive expansion of Ubiquitination-related gene families within the Chlamydiae.</title>
        <authorList>
            <person name="Domman D."/>
            <person name="Collingro A."/>
            <person name="Lagkouvardos I."/>
            <person name="Gehre L."/>
            <person name="Weinmaier T."/>
            <person name="Rattei T."/>
            <person name="Subtil A."/>
            <person name="Horn M."/>
        </authorList>
    </citation>
    <scope>NUCLEOTIDE SEQUENCE [LARGE SCALE GENOMIC DNA]</scope>
    <source>
        <strain evidence="2 3">EI2</strain>
    </source>
</reference>
<feature type="compositionally biased region" description="Basic and acidic residues" evidence="1">
    <location>
        <begin position="1"/>
        <end position="17"/>
    </location>
</feature>
<dbReference type="AlphaFoldDB" id="A0A0C1JJP4"/>
<accession>A0A0C1JJP4</accession>
<protein>
    <submittedName>
        <fullName evidence="2">Uncharacterized protein</fullName>
    </submittedName>
</protein>
<evidence type="ECO:0000313" key="3">
    <source>
        <dbReference type="Proteomes" id="UP000031465"/>
    </source>
</evidence>
<evidence type="ECO:0000313" key="2">
    <source>
        <dbReference type="EMBL" id="KIC70826.1"/>
    </source>
</evidence>
<feature type="region of interest" description="Disordered" evidence="1">
    <location>
        <begin position="1"/>
        <end position="27"/>
    </location>
</feature>
<evidence type="ECO:0000256" key="1">
    <source>
        <dbReference type="SAM" id="MobiDB-lite"/>
    </source>
</evidence>
<dbReference type="EMBL" id="JSAN01000135">
    <property type="protein sequence ID" value="KIC70826.1"/>
    <property type="molecule type" value="Genomic_DNA"/>
</dbReference>
<gene>
    <name evidence="2" type="ORF">DB44_FO00040</name>
</gene>
<comment type="caution">
    <text evidence="2">The sequence shown here is derived from an EMBL/GenBank/DDBJ whole genome shotgun (WGS) entry which is preliminary data.</text>
</comment>
<dbReference type="Proteomes" id="UP000031465">
    <property type="component" value="Unassembled WGS sequence"/>
</dbReference>